<dbReference type="Gene3D" id="1.10.10.10">
    <property type="entry name" value="Winged helix-like DNA-binding domain superfamily/Winged helix DNA-binding domain"/>
    <property type="match status" value="1"/>
</dbReference>
<dbReference type="EMBL" id="MLAK01000731">
    <property type="protein sequence ID" value="OHT06240.1"/>
    <property type="molecule type" value="Genomic_DNA"/>
</dbReference>
<dbReference type="RefSeq" id="XP_068359376.1">
    <property type="nucleotide sequence ID" value="XM_068504528.1"/>
</dbReference>
<dbReference type="InterPro" id="IPR036390">
    <property type="entry name" value="WH_DNA-bd_sf"/>
</dbReference>
<proteinExistence type="predicted"/>
<evidence type="ECO:0000259" key="2">
    <source>
        <dbReference type="Pfam" id="PF11422"/>
    </source>
</evidence>
<feature type="domain" description="Initiator binding protein 39kDa C-terminal" evidence="2">
    <location>
        <begin position="134"/>
        <end position="305"/>
    </location>
</feature>
<dbReference type="InterPro" id="IPR018845">
    <property type="entry name" value="Initiator-bd"/>
</dbReference>
<feature type="domain" description="Initiator binding" evidence="1">
    <location>
        <begin position="10"/>
        <end position="96"/>
    </location>
</feature>
<keyword evidence="4" id="KW-1185">Reference proteome</keyword>
<dbReference type="Proteomes" id="UP000179807">
    <property type="component" value="Unassembled WGS sequence"/>
</dbReference>
<protein>
    <submittedName>
        <fullName evidence="3">39 kDa initiator binding protein</fullName>
    </submittedName>
</protein>
<evidence type="ECO:0000313" key="4">
    <source>
        <dbReference type="Proteomes" id="UP000179807"/>
    </source>
</evidence>
<dbReference type="InterPro" id="IPR024238">
    <property type="entry name" value="IBP39_C"/>
</dbReference>
<organism evidence="3 4">
    <name type="scientific">Tritrichomonas foetus</name>
    <dbReference type="NCBI Taxonomy" id="1144522"/>
    <lineage>
        <taxon>Eukaryota</taxon>
        <taxon>Metamonada</taxon>
        <taxon>Parabasalia</taxon>
        <taxon>Tritrichomonadida</taxon>
        <taxon>Tritrichomonadidae</taxon>
        <taxon>Tritrichomonas</taxon>
    </lineage>
</organism>
<dbReference type="Pfam" id="PF11422">
    <property type="entry name" value="IBP39"/>
    <property type="match status" value="1"/>
</dbReference>
<evidence type="ECO:0000313" key="3">
    <source>
        <dbReference type="EMBL" id="OHT06240.1"/>
    </source>
</evidence>
<reference evidence="3" key="1">
    <citation type="submission" date="2016-10" db="EMBL/GenBank/DDBJ databases">
        <authorList>
            <person name="Benchimol M."/>
            <person name="Almeida L.G."/>
            <person name="Vasconcelos A.T."/>
            <person name="Perreira-Neves A."/>
            <person name="Rosa I.A."/>
            <person name="Tasca T."/>
            <person name="Bogo M.R."/>
            <person name="de Souza W."/>
        </authorList>
    </citation>
    <scope>NUCLEOTIDE SEQUENCE [LARGE SCALE GENOMIC DNA]</scope>
    <source>
        <strain evidence="3">K</strain>
    </source>
</reference>
<name>A0A1J4K5T6_9EUKA</name>
<dbReference type="AlphaFoldDB" id="A0A1J4K5T6"/>
<comment type="caution">
    <text evidence="3">The sequence shown here is derived from an EMBL/GenBank/DDBJ whole genome shotgun (WGS) entry which is preliminary data.</text>
</comment>
<gene>
    <name evidence="3" type="ORF">TRFO_25712</name>
</gene>
<dbReference type="GeneID" id="94839232"/>
<dbReference type="OrthoDB" id="10457147at2759"/>
<dbReference type="InterPro" id="IPR036388">
    <property type="entry name" value="WH-like_DNA-bd_sf"/>
</dbReference>
<dbReference type="SUPFAM" id="SSF103409">
    <property type="entry name" value="39 kda initiator binding protein, IBP39, C-terminal domains"/>
    <property type="match status" value="1"/>
</dbReference>
<dbReference type="VEuPathDB" id="TrichDB:TRFO_25712"/>
<dbReference type="InterPro" id="IPR036184">
    <property type="entry name" value="IBP39-like_C_sf"/>
</dbReference>
<dbReference type="SUPFAM" id="SSF46785">
    <property type="entry name" value="Winged helix' DNA-binding domain"/>
    <property type="match status" value="1"/>
</dbReference>
<accession>A0A1J4K5T6</accession>
<evidence type="ECO:0000259" key="1">
    <source>
        <dbReference type="Pfam" id="PF10416"/>
    </source>
</evidence>
<sequence length="322" mass="36686">MAEVDPMNLLPLNIKAILQRKSSRDPSSRFTSKLHILLSFVASNPDLENKIGCVWVTDDEFRINKKALVNVMGIKINTLNVNLHALGFNQQKHNKDGWTLWKRPGFTRNSIEMDEAIQTQMALPKPNGFRLTFTLGKVSQGVFDNFCAICQKIWSDLTQLDDQPVNTSLFIQKAAQRFKQVEQPLDNARDVLKAIIAPSSSHQDVIHYSQFAKFMAMFGPEETIMLKIASLLGCSNNTGQWLAFEPVGQNIPLCGTFDENEPNRLVLRNRSTVTCIWNAPLAPASQNYVIDEYNKVYPSWDDYFRNNPIEYQMVPDSYMNTF</sequence>
<dbReference type="Pfam" id="PF10416">
    <property type="entry name" value="IBD"/>
    <property type="match status" value="1"/>
</dbReference>